<dbReference type="PANTHER" id="PTHR43156">
    <property type="entry name" value="STAGE II SPORULATION PROTEIN E-RELATED"/>
    <property type="match status" value="1"/>
</dbReference>
<dbReference type="OrthoDB" id="5241041at2"/>
<dbReference type="EMBL" id="ACGK02000002">
    <property type="protein sequence ID" value="EGF23026.1"/>
    <property type="molecule type" value="Genomic_DNA"/>
</dbReference>
<dbReference type="eggNOG" id="COG2208">
    <property type="taxonomic scope" value="Bacteria"/>
</dbReference>
<organism evidence="3 4">
    <name type="scientific">Fannyhessea vaginae DSM 15829</name>
    <dbReference type="NCBI Taxonomy" id="525256"/>
    <lineage>
        <taxon>Bacteria</taxon>
        <taxon>Bacillati</taxon>
        <taxon>Actinomycetota</taxon>
        <taxon>Coriobacteriia</taxon>
        <taxon>Coriobacteriales</taxon>
        <taxon>Atopobiaceae</taxon>
        <taxon>Fannyhessea</taxon>
    </lineage>
</organism>
<dbReference type="AlphaFoldDB" id="F1T6C1"/>
<sequence>MQDVDISHMQDSYKELQDKLKTSQKRTRGLLDIVLDTLDAKDIDTLCARVLKLLTQTMDATATLCYIHTHDGFYLRGTQSNIDLAGIPHHFPDKVACRQDCLCFNPHELSTQCFTVVSPDEAAVEPLTHKHNASPTTNTYSQDTTPDVVFLRDDKTGDITRLKACNVPPFSSFVSVPVWYGERVIALLLVGYSAVHTFDKSDLDYLNGIARYLSIQLIGAITAAQAQRENRLIATSSKLRESMLHAQEIGLSHVWKYANLAAKAIDTKLIFVCDEKSYCSLYVHSANHQGEPTLFSGASKTCKTPLPAAEFFAQSPHYPAFSFDCPCFSAALGIPKHVSISTFCAQDSLGAVLKDQAIVGTGALVDFGLLGSSRCMCIFVREENSARLDSADLNFLSRLAHDIHDTTTNDQRHACDQHIAQALQTGMTNELQQVEGITAQGIYSSATQTATIGGDFYDLIRLPKCRACVIMGDVSGKGVEAASVSAAVKTALRAYAWQGLMPAVQVRLLNRFLLSFSRVETFATLFIGIIDLQKGVITYCSAGHPPAMLIRASTGTIEQLNVQSGAVGAFSEMSYTDGTTELFEGDILVLYTDGTTEARAQDGSFFGEDGLMDALLRERSQGIQGLPQRLLDRLDAFTSQHLQDDVAIVGLRFDDVHVKVCRDCLLD</sequence>
<protein>
    <submittedName>
        <fullName evidence="3">Stage II sporulation protein E</fullName>
    </submittedName>
</protein>
<feature type="domain" description="PPM-type phosphatase" evidence="2">
    <location>
        <begin position="438"/>
        <end position="653"/>
    </location>
</feature>
<evidence type="ECO:0000256" key="1">
    <source>
        <dbReference type="ARBA" id="ARBA00022801"/>
    </source>
</evidence>
<reference evidence="3 4" key="1">
    <citation type="submission" date="2011-02" db="EMBL/GenBank/DDBJ databases">
        <authorList>
            <person name="Muzny D."/>
            <person name="Qin X."/>
            <person name="Buhay C."/>
            <person name="Dugan-Rocha S."/>
            <person name="Ding Y."/>
            <person name="Chen G."/>
            <person name="Hawes A."/>
            <person name="Holder M."/>
            <person name="Jhangiani S."/>
            <person name="Johnson A."/>
            <person name="Khan Z."/>
            <person name="Li Z."/>
            <person name="Liu W."/>
            <person name="Liu X."/>
            <person name="Perez L."/>
            <person name="Shen H."/>
            <person name="Wang Q."/>
            <person name="Watt J."/>
            <person name="Xi L."/>
            <person name="Xin Y."/>
            <person name="Zhou J."/>
            <person name="Deng J."/>
            <person name="Jiang H."/>
            <person name="Liu Y."/>
            <person name="Qu J."/>
            <person name="Song X.-Z."/>
            <person name="Zhang L."/>
            <person name="Villasana D."/>
            <person name="Johnson A."/>
            <person name="Liu J."/>
            <person name="Liyanage D."/>
            <person name="Lorensuhewa L."/>
            <person name="Robinson T."/>
            <person name="Song A."/>
            <person name="Song B.-B."/>
            <person name="Dinh H."/>
            <person name="Thornton R."/>
            <person name="Coyle M."/>
            <person name="Francisco L."/>
            <person name="Jackson L."/>
            <person name="Javaid M."/>
            <person name="Korchina V."/>
            <person name="Kovar C."/>
            <person name="Mata R."/>
            <person name="Mathew T."/>
            <person name="Ngo R."/>
            <person name="Nguyen L."/>
            <person name="Nguyen N."/>
            <person name="Okwuonu G."/>
            <person name="Ongeri F."/>
            <person name="Pham C."/>
            <person name="Simmons D."/>
            <person name="Wilczek-Boney K."/>
            <person name="Hale W."/>
            <person name="Jakkamsetti A."/>
            <person name="Pham P."/>
            <person name="Ruth R."/>
            <person name="San Lucas F."/>
            <person name="Warren J."/>
            <person name="Zhang J."/>
            <person name="Zhao Z."/>
            <person name="Zhou C."/>
            <person name="Zhu D."/>
            <person name="Lee S."/>
            <person name="Bess C."/>
            <person name="Blankenburg K."/>
            <person name="Forbes L."/>
            <person name="Fu Q."/>
            <person name="Gubbala S."/>
            <person name="Hirani K."/>
            <person name="Jayaseelan J.C."/>
            <person name="Lara F."/>
            <person name="Munidasa M."/>
            <person name="Palculict T."/>
            <person name="Patil S."/>
            <person name="Pu L.-L."/>
            <person name="Saada N."/>
            <person name="Tang L."/>
            <person name="Weissenberger G."/>
            <person name="Zhu Y."/>
            <person name="Hemphill L."/>
            <person name="Shang Y."/>
            <person name="Youmans B."/>
            <person name="Ayvaz T."/>
            <person name="Ross M."/>
            <person name="Santibanez J."/>
            <person name="Aqrawi P."/>
            <person name="Gross S."/>
            <person name="Joshi V."/>
            <person name="Fowler G."/>
            <person name="Nazareth L."/>
            <person name="Reid J."/>
            <person name="Worley K."/>
            <person name="Petrosino J."/>
            <person name="Highlander S."/>
            <person name="Gibbs R."/>
        </authorList>
    </citation>
    <scope>NUCLEOTIDE SEQUENCE [LARGE SCALE GENOMIC DNA]</scope>
    <source>
        <strain evidence="3 4">DSM 15829</strain>
    </source>
</reference>
<dbReference type="GeneID" id="93210500"/>
<dbReference type="GO" id="GO:0016791">
    <property type="term" value="F:phosphatase activity"/>
    <property type="evidence" value="ECO:0007669"/>
    <property type="project" value="TreeGrafter"/>
</dbReference>
<evidence type="ECO:0000259" key="2">
    <source>
        <dbReference type="SMART" id="SM00331"/>
    </source>
</evidence>
<dbReference type="Gene3D" id="3.60.40.10">
    <property type="entry name" value="PPM-type phosphatase domain"/>
    <property type="match status" value="1"/>
</dbReference>
<dbReference type="InterPro" id="IPR036457">
    <property type="entry name" value="PPM-type-like_dom_sf"/>
</dbReference>
<gene>
    <name evidence="3" type="ORF">HMPREF0091_11021</name>
</gene>
<proteinExistence type="predicted"/>
<evidence type="ECO:0000313" key="3">
    <source>
        <dbReference type="EMBL" id="EGF23026.1"/>
    </source>
</evidence>
<name>F1T6C1_9ACTN</name>
<keyword evidence="4" id="KW-1185">Reference proteome</keyword>
<dbReference type="Gene3D" id="3.30.450.40">
    <property type="match status" value="1"/>
</dbReference>
<dbReference type="InterPro" id="IPR001932">
    <property type="entry name" value="PPM-type_phosphatase-like_dom"/>
</dbReference>
<comment type="caution">
    <text evidence="3">The sequence shown here is derived from an EMBL/GenBank/DDBJ whole genome shotgun (WGS) entry which is preliminary data.</text>
</comment>
<dbReference type="InterPro" id="IPR029016">
    <property type="entry name" value="GAF-like_dom_sf"/>
</dbReference>
<dbReference type="Pfam" id="PF07228">
    <property type="entry name" value="SpoIIE"/>
    <property type="match status" value="1"/>
</dbReference>
<dbReference type="SUPFAM" id="SSF81606">
    <property type="entry name" value="PP2C-like"/>
    <property type="match status" value="1"/>
</dbReference>
<dbReference type="Proteomes" id="UP000005947">
    <property type="component" value="Unassembled WGS sequence"/>
</dbReference>
<accession>F1T6C1</accession>
<keyword evidence="1" id="KW-0378">Hydrolase</keyword>
<evidence type="ECO:0000313" key="4">
    <source>
        <dbReference type="Proteomes" id="UP000005947"/>
    </source>
</evidence>
<dbReference type="SUPFAM" id="SSF55781">
    <property type="entry name" value="GAF domain-like"/>
    <property type="match status" value="1"/>
</dbReference>
<dbReference type="InterPro" id="IPR052016">
    <property type="entry name" value="Bact_Sigma-Reg"/>
</dbReference>
<dbReference type="RefSeq" id="WP_006303225.1">
    <property type="nucleotide sequence ID" value="NZ_ACGK02000002.1"/>
</dbReference>
<dbReference type="PANTHER" id="PTHR43156:SF2">
    <property type="entry name" value="STAGE II SPORULATION PROTEIN E"/>
    <property type="match status" value="1"/>
</dbReference>
<dbReference type="SMART" id="SM00331">
    <property type="entry name" value="PP2C_SIG"/>
    <property type="match status" value="1"/>
</dbReference>